<feature type="compositionally biased region" description="Polar residues" evidence="1">
    <location>
        <begin position="27"/>
        <end position="42"/>
    </location>
</feature>
<comment type="caution">
    <text evidence="2">The sequence shown here is derived from an EMBL/GenBank/DDBJ whole genome shotgun (WGS) entry which is preliminary data.</text>
</comment>
<dbReference type="Proteomes" id="UP000185604">
    <property type="component" value="Unassembled WGS sequence"/>
</dbReference>
<reference evidence="2 3" key="1">
    <citation type="journal article" date="2016" name="Front. Microbiol.">
        <title>High-Level Heat Resistance of Spores of Bacillus amyloliquefaciens and Bacillus licheniformis Results from the Presence of a spoVA Operon in a Tn1546 Transposon.</title>
        <authorList>
            <person name="Berendsen E.M."/>
            <person name="Koning R.A."/>
            <person name="Boekhorst J."/>
            <person name="de Jong A."/>
            <person name="Kuipers O.P."/>
            <person name="Wells-Bennik M.H."/>
        </authorList>
    </citation>
    <scope>NUCLEOTIDE SEQUENCE [LARGE SCALE GENOMIC DNA]</scope>
    <source>
        <strain evidence="2 3">B4121</strain>
    </source>
</reference>
<evidence type="ECO:0000256" key="1">
    <source>
        <dbReference type="SAM" id="MobiDB-lite"/>
    </source>
</evidence>
<dbReference type="AlphaFoldDB" id="A0A6N2ESL0"/>
<sequence length="48" mass="5696">MNLFIAAKEKFMEDYNMQLETERKQEVQQSADGYNQLNQTENAAKRLK</sequence>
<organism evidence="2 3">
    <name type="scientific">Bacillus paralicheniformis</name>
    <dbReference type="NCBI Taxonomy" id="1648923"/>
    <lineage>
        <taxon>Bacteria</taxon>
        <taxon>Bacillati</taxon>
        <taxon>Bacillota</taxon>
        <taxon>Bacilli</taxon>
        <taxon>Bacillales</taxon>
        <taxon>Bacillaceae</taxon>
        <taxon>Bacillus</taxon>
    </lineage>
</organism>
<feature type="region of interest" description="Disordered" evidence="1">
    <location>
        <begin position="23"/>
        <end position="48"/>
    </location>
</feature>
<evidence type="ECO:0000313" key="2">
    <source>
        <dbReference type="EMBL" id="OLF96695.1"/>
    </source>
</evidence>
<accession>A0A6N2ESL0</accession>
<gene>
    <name evidence="2" type="ORF">B4121_0906</name>
</gene>
<dbReference type="EMBL" id="LKPO01000004">
    <property type="protein sequence ID" value="OLF96695.1"/>
    <property type="molecule type" value="Genomic_DNA"/>
</dbReference>
<name>A0A6N2ESL0_9BACI</name>
<protein>
    <submittedName>
        <fullName evidence="2">Uncharacterized protein</fullName>
    </submittedName>
</protein>
<dbReference type="RefSeq" id="WP_023855506.1">
    <property type="nucleotide sequence ID" value="NZ_AP023088.1"/>
</dbReference>
<proteinExistence type="predicted"/>
<evidence type="ECO:0000313" key="3">
    <source>
        <dbReference type="Proteomes" id="UP000185604"/>
    </source>
</evidence>